<dbReference type="Proteomes" id="UP000070444">
    <property type="component" value="Unassembled WGS sequence"/>
</dbReference>
<sequence>MKEYLETPEEQSSASAFLKEMTHALDLMIIYHYPHIKFYIQPAIMPASYIPKVSKIIDQLLVIYTEYFDLSPSHNKFQAYPPFRFDSIWNCLFTCLNISLQTSTWSGMVTV</sequence>
<protein>
    <submittedName>
        <fullName evidence="1">Uncharacterized protein</fullName>
    </submittedName>
</protein>
<name>A0A137PG12_CONC2</name>
<organism evidence="1 2">
    <name type="scientific">Conidiobolus coronatus (strain ATCC 28846 / CBS 209.66 / NRRL 28638)</name>
    <name type="common">Delacroixia coronata</name>
    <dbReference type="NCBI Taxonomy" id="796925"/>
    <lineage>
        <taxon>Eukaryota</taxon>
        <taxon>Fungi</taxon>
        <taxon>Fungi incertae sedis</taxon>
        <taxon>Zoopagomycota</taxon>
        <taxon>Entomophthoromycotina</taxon>
        <taxon>Entomophthoromycetes</taxon>
        <taxon>Entomophthorales</taxon>
        <taxon>Ancylistaceae</taxon>
        <taxon>Conidiobolus</taxon>
    </lineage>
</organism>
<gene>
    <name evidence="1" type="ORF">CONCODRAFT_3011</name>
</gene>
<accession>A0A137PG12</accession>
<dbReference type="AlphaFoldDB" id="A0A137PG12"/>
<keyword evidence="2" id="KW-1185">Reference proteome</keyword>
<proteinExistence type="predicted"/>
<dbReference type="EMBL" id="KQ964429">
    <property type="protein sequence ID" value="KXN73943.1"/>
    <property type="molecule type" value="Genomic_DNA"/>
</dbReference>
<evidence type="ECO:0000313" key="1">
    <source>
        <dbReference type="EMBL" id="KXN73943.1"/>
    </source>
</evidence>
<reference evidence="1 2" key="1">
    <citation type="journal article" date="2015" name="Genome Biol. Evol.">
        <title>Phylogenomic analyses indicate that early fungi evolved digesting cell walls of algal ancestors of land plants.</title>
        <authorList>
            <person name="Chang Y."/>
            <person name="Wang S."/>
            <person name="Sekimoto S."/>
            <person name="Aerts A.L."/>
            <person name="Choi C."/>
            <person name="Clum A."/>
            <person name="LaButti K.M."/>
            <person name="Lindquist E.A."/>
            <person name="Yee Ngan C."/>
            <person name="Ohm R.A."/>
            <person name="Salamov A.A."/>
            <person name="Grigoriev I.V."/>
            <person name="Spatafora J.W."/>
            <person name="Berbee M.L."/>
        </authorList>
    </citation>
    <scope>NUCLEOTIDE SEQUENCE [LARGE SCALE GENOMIC DNA]</scope>
    <source>
        <strain evidence="1 2">NRRL 28638</strain>
    </source>
</reference>
<evidence type="ECO:0000313" key="2">
    <source>
        <dbReference type="Proteomes" id="UP000070444"/>
    </source>
</evidence>